<feature type="region of interest" description="Disordered" evidence="1">
    <location>
        <begin position="1"/>
        <end position="24"/>
    </location>
</feature>
<dbReference type="Proteomes" id="UP001553843">
    <property type="component" value="Unassembled WGS sequence"/>
</dbReference>
<name>A0ABV3LNU1_9ACTN</name>
<organism evidence="3 4">
    <name type="scientific">Streptomyces huasconensis</name>
    <dbReference type="NCBI Taxonomy" id="1854574"/>
    <lineage>
        <taxon>Bacteria</taxon>
        <taxon>Bacillati</taxon>
        <taxon>Actinomycetota</taxon>
        <taxon>Actinomycetes</taxon>
        <taxon>Kitasatosporales</taxon>
        <taxon>Streptomycetaceae</taxon>
        <taxon>Streptomyces</taxon>
    </lineage>
</organism>
<proteinExistence type="predicted"/>
<feature type="compositionally biased region" description="Acidic residues" evidence="1">
    <location>
        <begin position="12"/>
        <end position="24"/>
    </location>
</feature>
<feature type="domain" description="HTH cro/C1-type" evidence="2">
    <location>
        <begin position="38"/>
        <end position="93"/>
    </location>
</feature>
<evidence type="ECO:0000313" key="4">
    <source>
        <dbReference type="Proteomes" id="UP001553843"/>
    </source>
</evidence>
<dbReference type="SUPFAM" id="SSF47413">
    <property type="entry name" value="lambda repressor-like DNA-binding domains"/>
    <property type="match status" value="1"/>
</dbReference>
<dbReference type="SMART" id="SM00530">
    <property type="entry name" value="HTH_XRE"/>
    <property type="match status" value="1"/>
</dbReference>
<accession>A0ABV3LNU1</accession>
<keyword evidence="4" id="KW-1185">Reference proteome</keyword>
<sequence length="291" mass="32225">MERASAATESEREPEEPGWEVDPEDEQGAAIVAFVGRQLRVRREAAGMRAADFGAAMGYGEGLVYKVESGKRIPRPEYLDRADEILGAGGCVAAMKEDVAEARYPKKVRALARMEAKAVVLQWYGAHDIHGLLQTKEYMRALFEMRQPAHDEPEIERGVAARLSRQAIFSRCPAPALSFVLEEVALRRPLGGRMVLRRQLERLLEIGQLRAVSLQVMPTGREEHAGVDGSIEMLKFRDGSAVGRSPGVAGGRPVEEPKQLRVLELRYGMIRAQALPPRESLAFIEQLLGET</sequence>
<dbReference type="InterPro" id="IPR043917">
    <property type="entry name" value="DUF5753"/>
</dbReference>
<dbReference type="EMBL" id="JBEYRS010000001">
    <property type="protein sequence ID" value="MEW2361132.1"/>
    <property type="molecule type" value="Genomic_DNA"/>
</dbReference>
<dbReference type="InterPro" id="IPR010982">
    <property type="entry name" value="Lambda_DNA-bd_dom_sf"/>
</dbReference>
<gene>
    <name evidence="3" type="ORF">AB0887_04020</name>
</gene>
<comment type="caution">
    <text evidence="3">The sequence shown here is derived from an EMBL/GenBank/DDBJ whole genome shotgun (WGS) entry which is preliminary data.</text>
</comment>
<dbReference type="Gene3D" id="1.10.260.40">
    <property type="entry name" value="lambda repressor-like DNA-binding domains"/>
    <property type="match status" value="1"/>
</dbReference>
<protein>
    <submittedName>
        <fullName evidence="3">Helix-turn-helix transcriptional regulator</fullName>
    </submittedName>
</protein>
<dbReference type="InterPro" id="IPR001387">
    <property type="entry name" value="Cro/C1-type_HTH"/>
</dbReference>
<evidence type="ECO:0000259" key="2">
    <source>
        <dbReference type="SMART" id="SM00530"/>
    </source>
</evidence>
<dbReference type="CDD" id="cd00093">
    <property type="entry name" value="HTH_XRE"/>
    <property type="match status" value="1"/>
</dbReference>
<reference evidence="3 4" key="1">
    <citation type="submission" date="2024-06" db="EMBL/GenBank/DDBJ databases">
        <title>The Natural Products Discovery Center: Release of the First 8490 Sequenced Strains for Exploring Actinobacteria Biosynthetic Diversity.</title>
        <authorList>
            <person name="Kalkreuter E."/>
            <person name="Kautsar S.A."/>
            <person name="Yang D."/>
            <person name="Bader C.D."/>
            <person name="Teijaro C.N."/>
            <person name="Fluegel L."/>
            <person name="Davis C.M."/>
            <person name="Simpson J.R."/>
            <person name="Lauterbach L."/>
            <person name="Steele A.D."/>
            <person name="Gui C."/>
            <person name="Meng S."/>
            <person name="Li G."/>
            <person name="Viehrig K."/>
            <person name="Ye F."/>
            <person name="Su P."/>
            <person name="Kiefer A.F."/>
            <person name="Nichols A."/>
            <person name="Cepeda A.J."/>
            <person name="Yan W."/>
            <person name="Fan B."/>
            <person name="Jiang Y."/>
            <person name="Adhikari A."/>
            <person name="Zheng C.-J."/>
            <person name="Schuster L."/>
            <person name="Cowan T.M."/>
            <person name="Smanski M.J."/>
            <person name="Chevrette M.G."/>
            <person name="De Carvalho L.P.S."/>
            <person name="Shen B."/>
        </authorList>
    </citation>
    <scope>NUCLEOTIDE SEQUENCE [LARGE SCALE GENOMIC DNA]</scope>
    <source>
        <strain evidence="3 4">NPDC047833</strain>
    </source>
</reference>
<dbReference type="Pfam" id="PF19054">
    <property type="entry name" value="DUF5753"/>
    <property type="match status" value="1"/>
</dbReference>
<evidence type="ECO:0000256" key="1">
    <source>
        <dbReference type="SAM" id="MobiDB-lite"/>
    </source>
</evidence>
<dbReference type="RefSeq" id="WP_359776298.1">
    <property type="nucleotide sequence ID" value="NZ_JBEYRR010000003.1"/>
</dbReference>
<dbReference type="Pfam" id="PF13560">
    <property type="entry name" value="HTH_31"/>
    <property type="match status" value="1"/>
</dbReference>
<evidence type="ECO:0000313" key="3">
    <source>
        <dbReference type="EMBL" id="MEW2361132.1"/>
    </source>
</evidence>